<dbReference type="PANTHER" id="PTHR48098">
    <property type="entry name" value="ENTEROCHELIN ESTERASE-RELATED"/>
    <property type="match status" value="1"/>
</dbReference>
<reference evidence="1 2" key="1">
    <citation type="submission" date="2016-10" db="EMBL/GenBank/DDBJ databases">
        <authorList>
            <person name="de Groot N.N."/>
        </authorList>
    </citation>
    <scope>NUCLEOTIDE SEQUENCE [LARGE SCALE GENOMIC DNA]</scope>
    <source>
        <strain evidence="1 2">DSM 23842</strain>
    </source>
</reference>
<dbReference type="Pfam" id="PF00756">
    <property type="entry name" value="Esterase"/>
    <property type="match status" value="1"/>
</dbReference>
<dbReference type="InterPro" id="IPR029058">
    <property type="entry name" value="AB_hydrolase_fold"/>
</dbReference>
<evidence type="ECO:0000313" key="2">
    <source>
        <dbReference type="Proteomes" id="UP000198846"/>
    </source>
</evidence>
<dbReference type="RefSeq" id="WP_092133399.1">
    <property type="nucleotide sequence ID" value="NZ_FNQK01000007.1"/>
</dbReference>
<dbReference type="Gene3D" id="3.40.50.1820">
    <property type="entry name" value="alpha/beta hydrolase"/>
    <property type="match status" value="1"/>
</dbReference>
<name>A0A1H3YTT5_BIZPA</name>
<dbReference type="InterPro" id="IPR050583">
    <property type="entry name" value="Mycobacterial_A85_antigen"/>
</dbReference>
<evidence type="ECO:0008006" key="3">
    <source>
        <dbReference type="Google" id="ProtNLM"/>
    </source>
</evidence>
<gene>
    <name evidence="1" type="ORF">SAMN04487990_10784</name>
</gene>
<dbReference type="Proteomes" id="UP000198846">
    <property type="component" value="Unassembled WGS sequence"/>
</dbReference>
<protein>
    <recommendedName>
        <fullName evidence="3">Esterase</fullName>
    </recommendedName>
</protein>
<dbReference type="Gene3D" id="1.25.40.10">
    <property type="entry name" value="Tetratricopeptide repeat domain"/>
    <property type="match status" value="1"/>
</dbReference>
<organism evidence="1 2">
    <name type="scientific">Bizionia paragorgiae</name>
    <dbReference type="NCBI Taxonomy" id="283786"/>
    <lineage>
        <taxon>Bacteria</taxon>
        <taxon>Pseudomonadati</taxon>
        <taxon>Bacteroidota</taxon>
        <taxon>Flavobacteriia</taxon>
        <taxon>Flavobacteriales</taxon>
        <taxon>Flavobacteriaceae</taxon>
        <taxon>Bizionia</taxon>
    </lineage>
</organism>
<dbReference type="STRING" id="283786.SAMN04487990_10784"/>
<proteinExistence type="predicted"/>
<keyword evidence="2" id="KW-1185">Reference proteome</keyword>
<dbReference type="PANTHER" id="PTHR48098:SF6">
    <property type="entry name" value="FERRI-BACILLIBACTIN ESTERASE BESA"/>
    <property type="match status" value="1"/>
</dbReference>
<dbReference type="SUPFAM" id="SSF53474">
    <property type="entry name" value="alpha/beta-Hydrolases"/>
    <property type="match status" value="1"/>
</dbReference>
<dbReference type="InterPro" id="IPR000801">
    <property type="entry name" value="Esterase-like"/>
</dbReference>
<accession>A0A1H3YTT5</accession>
<dbReference type="EMBL" id="FNQK01000007">
    <property type="protein sequence ID" value="SEA14827.1"/>
    <property type="molecule type" value="Genomic_DNA"/>
</dbReference>
<dbReference type="AlphaFoldDB" id="A0A1H3YTT5"/>
<sequence length="381" mass="43924">MRKLIFLFIVVFSFQQITAQISYKNFESQILGESRQLKIQLPRGYDKSDKSYPIVFTFDGDYLFELVAGTVDYYAYWDDIPECIVVGVSQFSKRDDDTAFSELNSLPIDKGEAFFNFVGQELMPYINKTYRTEKFKVAIGHDKTANFINYFLFKEDPLFQAYIALSPDLAPDMESFLSDRLNGIESKIFYYLATSSNDVKSLKEKTEALQVKLAAIDNKNVLKAYDNFDGPSHYSLPAYALPKALESIFLVFQPISKEEYQNTLLKLDSSPVDYLIEKYETIEELFGIKKQISINDFRAIAATINKTEQFDYFEDLGKLARKQYPETLLGHYYLGRYYETTGHPKKAMKTYQSGYVLQEVGGITKDQMLELSQQLKVDFGL</sequence>
<dbReference type="OrthoDB" id="1142077at2"/>
<dbReference type="InterPro" id="IPR011990">
    <property type="entry name" value="TPR-like_helical_dom_sf"/>
</dbReference>
<evidence type="ECO:0000313" key="1">
    <source>
        <dbReference type="EMBL" id="SEA14827.1"/>
    </source>
</evidence>